<gene>
    <name evidence="1" type="ORF">T05_11143</name>
</gene>
<dbReference type="AlphaFoldDB" id="A0A0V0TME2"/>
<dbReference type="EMBL" id="JYDJ01000207">
    <property type="protein sequence ID" value="KRX40205.1"/>
    <property type="molecule type" value="Genomic_DNA"/>
</dbReference>
<protein>
    <submittedName>
        <fullName evidence="1">Uncharacterized protein</fullName>
    </submittedName>
</protein>
<name>A0A0V0TME2_9BILA</name>
<reference evidence="1 2" key="1">
    <citation type="submission" date="2015-01" db="EMBL/GenBank/DDBJ databases">
        <title>Evolution of Trichinella species and genotypes.</title>
        <authorList>
            <person name="Korhonen P.K."/>
            <person name="Edoardo P."/>
            <person name="Giuseppe L.R."/>
            <person name="Gasser R.B."/>
        </authorList>
    </citation>
    <scope>NUCLEOTIDE SEQUENCE [LARGE SCALE GENOMIC DNA]</scope>
    <source>
        <strain evidence="1">ISS417</strain>
    </source>
</reference>
<sequence length="79" mass="9502">MSRRSNICLITESDLLLIQSTYFLKIDILQRFCNGVYPGIIPVFFFPYFIYRVPFFHEQFQLKPAQTCTFSNQYLSYIR</sequence>
<dbReference type="Proteomes" id="UP000055048">
    <property type="component" value="Unassembled WGS sequence"/>
</dbReference>
<proteinExistence type="predicted"/>
<organism evidence="1 2">
    <name type="scientific">Trichinella murrelli</name>
    <dbReference type="NCBI Taxonomy" id="144512"/>
    <lineage>
        <taxon>Eukaryota</taxon>
        <taxon>Metazoa</taxon>
        <taxon>Ecdysozoa</taxon>
        <taxon>Nematoda</taxon>
        <taxon>Enoplea</taxon>
        <taxon>Dorylaimia</taxon>
        <taxon>Trichinellida</taxon>
        <taxon>Trichinellidae</taxon>
        <taxon>Trichinella</taxon>
    </lineage>
</organism>
<keyword evidence="2" id="KW-1185">Reference proteome</keyword>
<evidence type="ECO:0000313" key="1">
    <source>
        <dbReference type="EMBL" id="KRX40205.1"/>
    </source>
</evidence>
<evidence type="ECO:0000313" key="2">
    <source>
        <dbReference type="Proteomes" id="UP000055048"/>
    </source>
</evidence>
<accession>A0A0V0TME2</accession>
<comment type="caution">
    <text evidence="1">The sequence shown here is derived from an EMBL/GenBank/DDBJ whole genome shotgun (WGS) entry which is preliminary data.</text>
</comment>